<name>A0A6M6JTZ1_9PSEU</name>
<evidence type="ECO:0000256" key="6">
    <source>
        <dbReference type="ARBA" id="ARBA00022655"/>
    </source>
</evidence>
<evidence type="ECO:0000256" key="10">
    <source>
        <dbReference type="ARBA" id="ARBA00048793"/>
    </source>
</evidence>
<dbReference type="InterPro" id="IPR013332">
    <property type="entry name" value="KPR_N"/>
</dbReference>
<dbReference type="InterPro" id="IPR013752">
    <property type="entry name" value="KPA_reductase"/>
</dbReference>
<evidence type="ECO:0000313" key="14">
    <source>
        <dbReference type="EMBL" id="QJY49651.1"/>
    </source>
</evidence>
<feature type="domain" description="Ketopantoate reductase C-terminal" evidence="13">
    <location>
        <begin position="192"/>
        <end position="309"/>
    </location>
</feature>
<dbReference type="Gene3D" id="1.10.1040.10">
    <property type="entry name" value="N-(1-d-carboxylethyl)-l-norvaline Dehydrogenase, domain 2"/>
    <property type="match status" value="1"/>
</dbReference>
<organism evidence="14 15">
    <name type="scientific">Pseudonocardia broussonetiae</name>
    <dbReference type="NCBI Taxonomy" id="2736640"/>
    <lineage>
        <taxon>Bacteria</taxon>
        <taxon>Bacillati</taxon>
        <taxon>Actinomycetota</taxon>
        <taxon>Actinomycetes</taxon>
        <taxon>Pseudonocardiales</taxon>
        <taxon>Pseudonocardiaceae</taxon>
        <taxon>Pseudonocardia</taxon>
    </lineage>
</organism>
<dbReference type="EC" id="1.1.1.169" evidence="4 11"/>
<dbReference type="Pfam" id="PF08546">
    <property type="entry name" value="ApbA_C"/>
    <property type="match status" value="1"/>
</dbReference>
<keyword evidence="8 11" id="KW-0560">Oxidoreductase</keyword>
<dbReference type="GO" id="GO:0050661">
    <property type="term" value="F:NADP binding"/>
    <property type="evidence" value="ECO:0007669"/>
    <property type="project" value="TreeGrafter"/>
</dbReference>
<dbReference type="PANTHER" id="PTHR43765">
    <property type="entry name" value="2-DEHYDROPANTOATE 2-REDUCTASE-RELATED"/>
    <property type="match status" value="1"/>
</dbReference>
<dbReference type="SUPFAM" id="SSF48179">
    <property type="entry name" value="6-phosphogluconate dehydrogenase C-terminal domain-like"/>
    <property type="match status" value="1"/>
</dbReference>
<evidence type="ECO:0000256" key="8">
    <source>
        <dbReference type="ARBA" id="ARBA00023002"/>
    </source>
</evidence>
<dbReference type="InterPro" id="IPR003710">
    <property type="entry name" value="ApbA"/>
</dbReference>
<protein>
    <recommendedName>
        <fullName evidence="5 11">2-dehydropantoate 2-reductase</fullName>
        <ecNumber evidence="4 11">1.1.1.169</ecNumber>
    </recommendedName>
    <alternativeName>
        <fullName evidence="9 11">Ketopantoate reductase</fullName>
    </alternativeName>
</protein>
<evidence type="ECO:0000256" key="2">
    <source>
        <dbReference type="ARBA" id="ARBA00004994"/>
    </source>
</evidence>
<evidence type="ECO:0000256" key="11">
    <source>
        <dbReference type="RuleBase" id="RU362068"/>
    </source>
</evidence>
<evidence type="ECO:0000256" key="4">
    <source>
        <dbReference type="ARBA" id="ARBA00013014"/>
    </source>
</evidence>
<dbReference type="RefSeq" id="WP_172165941.1">
    <property type="nucleotide sequence ID" value="NZ_CP053564.1"/>
</dbReference>
<dbReference type="InterPro" id="IPR013328">
    <property type="entry name" value="6PGD_dom2"/>
</dbReference>
<dbReference type="PANTHER" id="PTHR43765:SF2">
    <property type="entry name" value="2-DEHYDROPANTOATE 2-REDUCTASE"/>
    <property type="match status" value="1"/>
</dbReference>
<feature type="domain" description="Ketopantoate reductase N-terminal" evidence="12">
    <location>
        <begin position="5"/>
        <end position="145"/>
    </location>
</feature>
<dbReference type="GO" id="GO:0015940">
    <property type="term" value="P:pantothenate biosynthetic process"/>
    <property type="evidence" value="ECO:0007669"/>
    <property type="project" value="UniProtKB-UniPathway"/>
</dbReference>
<dbReference type="InterPro" id="IPR008927">
    <property type="entry name" value="6-PGluconate_DH-like_C_sf"/>
</dbReference>
<dbReference type="AlphaFoldDB" id="A0A6M6JTZ1"/>
<dbReference type="InterPro" id="IPR036291">
    <property type="entry name" value="NAD(P)-bd_dom_sf"/>
</dbReference>
<sequence length="313" mass="31305">MERRIGVLGAGGMGSAFAAFLARSGQDVVLVGRGGPHVDAVARAGLLVHPQDGEPWRVAVPVAARAADLEPSSLDVLVVLTKAFDAADAVRAAAPALAADGVAVSLQNGLGLDAVLAEAVGADRALVGTTTVGATRQEPGRVTITPVTAAGGAQNHFGEMGLAAGGSRGAGVAAALTAAGLPAVQHDHVGEQVWSKLALAVMSPVSAVLRATVGAVWASPEGRGLVREMFDETVAVAAAEGVVLDRERAWTHAAGVFEGTGEHFTSLCSDVLAGRRTELAVMAGAVHGLAVRQGVPAPAHRVVLGLLGALGVR</sequence>
<reference evidence="14 15" key="1">
    <citation type="submission" date="2020-05" db="EMBL/GenBank/DDBJ databases">
        <authorList>
            <person name="Mo P."/>
        </authorList>
    </citation>
    <scope>NUCLEOTIDE SEQUENCE [LARGE SCALE GENOMIC DNA]</scope>
    <source>
        <strain evidence="14 15">Gen01</strain>
    </source>
</reference>
<dbReference type="EMBL" id="CP053564">
    <property type="protein sequence ID" value="QJY49651.1"/>
    <property type="molecule type" value="Genomic_DNA"/>
</dbReference>
<evidence type="ECO:0000259" key="12">
    <source>
        <dbReference type="Pfam" id="PF02558"/>
    </source>
</evidence>
<dbReference type="Gene3D" id="3.40.50.720">
    <property type="entry name" value="NAD(P)-binding Rossmann-like Domain"/>
    <property type="match status" value="1"/>
</dbReference>
<evidence type="ECO:0000259" key="13">
    <source>
        <dbReference type="Pfam" id="PF08546"/>
    </source>
</evidence>
<gene>
    <name evidence="14" type="ORF">HOP40_31040</name>
</gene>
<dbReference type="GO" id="GO:0005737">
    <property type="term" value="C:cytoplasm"/>
    <property type="evidence" value="ECO:0007669"/>
    <property type="project" value="TreeGrafter"/>
</dbReference>
<dbReference type="Pfam" id="PF02558">
    <property type="entry name" value="ApbA"/>
    <property type="match status" value="1"/>
</dbReference>
<dbReference type="InterPro" id="IPR050838">
    <property type="entry name" value="Ketopantoate_reductase"/>
</dbReference>
<keyword evidence="6 11" id="KW-0566">Pantothenate biosynthesis</keyword>
<comment type="catalytic activity">
    <reaction evidence="10 11">
        <text>(R)-pantoate + NADP(+) = 2-dehydropantoate + NADPH + H(+)</text>
        <dbReference type="Rhea" id="RHEA:16233"/>
        <dbReference type="ChEBI" id="CHEBI:11561"/>
        <dbReference type="ChEBI" id="CHEBI:15378"/>
        <dbReference type="ChEBI" id="CHEBI:15980"/>
        <dbReference type="ChEBI" id="CHEBI:57783"/>
        <dbReference type="ChEBI" id="CHEBI:58349"/>
        <dbReference type="EC" id="1.1.1.169"/>
    </reaction>
</comment>
<dbReference type="UniPathway" id="UPA00028">
    <property type="reaction ID" value="UER00004"/>
</dbReference>
<evidence type="ECO:0000256" key="3">
    <source>
        <dbReference type="ARBA" id="ARBA00007870"/>
    </source>
</evidence>
<dbReference type="KEGG" id="pbro:HOP40_31040"/>
<comment type="pathway">
    <text evidence="2 11">Cofactor biosynthesis; (R)-pantothenate biosynthesis; (R)-pantoate from 3-methyl-2-oxobutanoate: step 2/2.</text>
</comment>
<dbReference type="GO" id="GO:0008677">
    <property type="term" value="F:2-dehydropantoate 2-reductase activity"/>
    <property type="evidence" value="ECO:0007669"/>
    <property type="project" value="UniProtKB-EC"/>
</dbReference>
<keyword evidence="7 11" id="KW-0521">NADP</keyword>
<accession>A0A6M6JTZ1</accession>
<dbReference type="NCBIfam" id="TIGR00745">
    <property type="entry name" value="apbA_panE"/>
    <property type="match status" value="1"/>
</dbReference>
<comment type="function">
    <text evidence="1 11">Catalyzes the NADPH-dependent reduction of ketopantoate into pantoic acid.</text>
</comment>
<evidence type="ECO:0000256" key="5">
    <source>
        <dbReference type="ARBA" id="ARBA00019465"/>
    </source>
</evidence>
<evidence type="ECO:0000256" key="9">
    <source>
        <dbReference type="ARBA" id="ARBA00032024"/>
    </source>
</evidence>
<evidence type="ECO:0000256" key="1">
    <source>
        <dbReference type="ARBA" id="ARBA00002919"/>
    </source>
</evidence>
<evidence type="ECO:0000256" key="7">
    <source>
        <dbReference type="ARBA" id="ARBA00022857"/>
    </source>
</evidence>
<dbReference type="SUPFAM" id="SSF51735">
    <property type="entry name" value="NAD(P)-binding Rossmann-fold domains"/>
    <property type="match status" value="1"/>
</dbReference>
<keyword evidence="15" id="KW-1185">Reference proteome</keyword>
<dbReference type="Proteomes" id="UP000505377">
    <property type="component" value="Chromosome"/>
</dbReference>
<evidence type="ECO:0000313" key="15">
    <source>
        <dbReference type="Proteomes" id="UP000505377"/>
    </source>
</evidence>
<comment type="similarity">
    <text evidence="3 11">Belongs to the ketopantoate reductase family.</text>
</comment>
<proteinExistence type="inferred from homology"/>